<evidence type="ECO:0000313" key="3">
    <source>
        <dbReference type="Proteomes" id="UP000010988"/>
    </source>
</evidence>
<protein>
    <recommendedName>
        <fullName evidence="1">DUF222 domain-containing protein</fullName>
    </recommendedName>
</protein>
<comment type="caution">
    <text evidence="2">The sequence shown here is derived from an EMBL/GenBank/DDBJ whole genome shotgun (WGS) entry which is preliminary data.</text>
</comment>
<keyword evidence="3" id="KW-1185">Reference proteome</keyword>
<dbReference type="InterPro" id="IPR003615">
    <property type="entry name" value="HNH_nuc"/>
</dbReference>
<dbReference type="STRING" id="1220583.GOACH_18_00980"/>
<proteinExistence type="predicted"/>
<dbReference type="eggNOG" id="COG1403">
    <property type="taxonomic scope" value="Bacteria"/>
</dbReference>
<dbReference type="RefSeq" id="WP_005177069.1">
    <property type="nucleotide sequence ID" value="NZ_BANR01000018.1"/>
</dbReference>
<dbReference type="AlphaFoldDB" id="L7KN05"/>
<dbReference type="Pfam" id="PF02720">
    <property type="entry name" value="DUF222"/>
    <property type="match status" value="1"/>
</dbReference>
<name>L7KN05_9ACTN</name>
<dbReference type="InterPro" id="IPR003870">
    <property type="entry name" value="DUF222"/>
</dbReference>
<accession>L7KN05</accession>
<feature type="domain" description="DUF222" evidence="1">
    <location>
        <begin position="90"/>
        <end position="360"/>
    </location>
</feature>
<dbReference type="Proteomes" id="UP000010988">
    <property type="component" value="Unassembled WGS sequence"/>
</dbReference>
<dbReference type="OrthoDB" id="4379271at2"/>
<gene>
    <name evidence="2" type="ORF">GOACH_18_00980</name>
</gene>
<evidence type="ECO:0000259" key="1">
    <source>
        <dbReference type="Pfam" id="PF02720"/>
    </source>
</evidence>
<reference evidence="2 3" key="1">
    <citation type="submission" date="2012-12" db="EMBL/GenBank/DDBJ databases">
        <title>Whole genome shotgun sequence of Gordonia aichiensis NBRC 108223.</title>
        <authorList>
            <person name="Isaki-Nakamura S."/>
            <person name="Hosoyama A."/>
            <person name="Tsuchikane K."/>
            <person name="Ando Y."/>
            <person name="Baba S."/>
            <person name="Ohji S."/>
            <person name="Hamada M."/>
            <person name="Tamura T."/>
            <person name="Yamazoe A."/>
            <person name="Yamazaki S."/>
            <person name="Fujita N."/>
        </authorList>
    </citation>
    <scope>NUCLEOTIDE SEQUENCE [LARGE SCALE GENOMIC DNA]</scope>
    <source>
        <strain evidence="2 3">NBRC 108223</strain>
    </source>
</reference>
<dbReference type="CDD" id="cd00085">
    <property type="entry name" value="HNHc"/>
    <property type="match status" value="1"/>
</dbReference>
<dbReference type="EMBL" id="BANR01000018">
    <property type="protein sequence ID" value="GAC49974.1"/>
    <property type="molecule type" value="Genomic_DNA"/>
</dbReference>
<organism evidence="2 3">
    <name type="scientific">Gordonia aichiensis NBRC 108223</name>
    <dbReference type="NCBI Taxonomy" id="1220583"/>
    <lineage>
        <taxon>Bacteria</taxon>
        <taxon>Bacillati</taxon>
        <taxon>Actinomycetota</taxon>
        <taxon>Actinomycetes</taxon>
        <taxon>Mycobacteriales</taxon>
        <taxon>Gordoniaceae</taxon>
        <taxon>Gordonia</taxon>
    </lineage>
</organism>
<evidence type="ECO:0000313" key="2">
    <source>
        <dbReference type="EMBL" id="GAC49974.1"/>
    </source>
</evidence>
<sequence>MTDSVISPAVAHTDAAFDTPTLVAALRTATDLVRELLTAHSEDSTVVHGTVRQLVELRNVTDHQLAAHTHALGQLGVDKRYGRSMIEELAAVGLAPSETHRLVRIGRAIGSLGTVDGYAADGAFSAAHVDAIVRGLAHIEQRSAISVDADDRRAYASALASQAFSGANPADIIDYARTLGNVRADSTGGLPPSEDRTINSLTATKVDGRLRVKADLDTVGGEKLLTAIDRLSAPAPQPDGSRDLRGPEQRYADALEIILDLATGSAGAESSPNSDGDTVVSTLFTGLASPTQLGLTIPAATPELSSLPFMGAVSQATARRLACDADVTVMITDGEEVPLAVSRTKRLFTRPQRRALTKRDRCCITCGAPASWCRAHHIVHWADGGDTDLDNAGP</sequence>